<proteinExistence type="predicted"/>
<dbReference type="SMART" id="SM00563">
    <property type="entry name" value="PlsC"/>
    <property type="match status" value="1"/>
</dbReference>
<dbReference type="PANTHER" id="PTHR10434">
    <property type="entry name" value="1-ACYL-SN-GLYCEROL-3-PHOSPHATE ACYLTRANSFERASE"/>
    <property type="match status" value="1"/>
</dbReference>
<gene>
    <name evidence="6" type="ORF">CP97_05680</name>
</gene>
<dbReference type="GO" id="GO:0003841">
    <property type="term" value="F:1-acylglycerol-3-phosphate O-acyltransferase activity"/>
    <property type="evidence" value="ECO:0007669"/>
    <property type="project" value="TreeGrafter"/>
</dbReference>
<evidence type="ECO:0000256" key="3">
    <source>
        <dbReference type="ARBA" id="ARBA00023315"/>
    </source>
</evidence>
<dbReference type="GO" id="GO:0006654">
    <property type="term" value="P:phosphatidic acid biosynthetic process"/>
    <property type="evidence" value="ECO:0007669"/>
    <property type="project" value="TreeGrafter"/>
</dbReference>
<reference evidence="7" key="2">
    <citation type="submission" date="2015-04" db="EMBL/GenBank/DDBJ databases">
        <title>The complete genome sequence of Erythrobacter sp. s21-N3.</title>
        <authorList>
            <person name="Zhuang L."/>
            <person name="Liu Y."/>
            <person name="Shao Z."/>
        </authorList>
    </citation>
    <scope>NUCLEOTIDE SEQUENCE [LARGE SCALE GENOMIC DNA]</scope>
    <source>
        <strain evidence="7">s21-N3</strain>
    </source>
</reference>
<dbReference type="EMBL" id="CP011310">
    <property type="protein sequence ID" value="AKQ41627.2"/>
    <property type="molecule type" value="Genomic_DNA"/>
</dbReference>
<feature type="domain" description="Phospholipid/glycerol acyltransferase" evidence="5">
    <location>
        <begin position="72"/>
        <end position="186"/>
    </location>
</feature>
<keyword evidence="3 6" id="KW-0012">Acyltransferase</keyword>
<dbReference type="AlphaFoldDB" id="A0A0H4VAI6"/>
<dbReference type="Proteomes" id="UP000059113">
    <property type="component" value="Chromosome"/>
</dbReference>
<dbReference type="PANTHER" id="PTHR10434:SF40">
    <property type="entry name" value="1-ACYL-SN-GLYCEROL-3-PHOSPHATE ACYLTRANSFERASE"/>
    <property type="match status" value="1"/>
</dbReference>
<keyword evidence="4" id="KW-0472">Membrane</keyword>
<keyword evidence="7" id="KW-1185">Reference proteome</keyword>
<dbReference type="OrthoDB" id="9808424at2"/>
<keyword evidence="2 6" id="KW-0808">Transferase</keyword>
<dbReference type="SUPFAM" id="SSF69593">
    <property type="entry name" value="Glycerol-3-phosphate (1)-acyltransferase"/>
    <property type="match status" value="1"/>
</dbReference>
<evidence type="ECO:0000313" key="6">
    <source>
        <dbReference type="EMBL" id="AKQ41627.2"/>
    </source>
</evidence>
<feature type="transmembrane region" description="Helical" evidence="4">
    <location>
        <begin position="12"/>
        <end position="36"/>
    </location>
</feature>
<dbReference type="InterPro" id="IPR002123">
    <property type="entry name" value="Plipid/glycerol_acylTrfase"/>
</dbReference>
<evidence type="ECO:0000313" key="7">
    <source>
        <dbReference type="Proteomes" id="UP000059113"/>
    </source>
</evidence>
<organism evidence="6 7">
    <name type="scientific">Aurantiacibacter atlanticus</name>
    <dbReference type="NCBI Taxonomy" id="1648404"/>
    <lineage>
        <taxon>Bacteria</taxon>
        <taxon>Pseudomonadati</taxon>
        <taxon>Pseudomonadota</taxon>
        <taxon>Alphaproteobacteria</taxon>
        <taxon>Sphingomonadales</taxon>
        <taxon>Erythrobacteraceae</taxon>
        <taxon>Aurantiacibacter</taxon>
    </lineage>
</organism>
<keyword evidence="4" id="KW-0812">Transmembrane</keyword>
<dbReference type="CDD" id="cd07989">
    <property type="entry name" value="LPLAT_AGPAT-like"/>
    <property type="match status" value="1"/>
</dbReference>
<reference evidence="6 7" key="1">
    <citation type="journal article" date="2015" name="Int. J. Syst. Evol. Microbiol.">
        <title>Erythrobacter atlanticus sp. nov., a bacterium from ocean sediment able to degrade polycyclic aromatic hydrocarbons.</title>
        <authorList>
            <person name="Zhuang L."/>
            <person name="Liu Y."/>
            <person name="Wang L."/>
            <person name="Wang W."/>
            <person name="Shao Z."/>
        </authorList>
    </citation>
    <scope>NUCLEOTIDE SEQUENCE [LARGE SCALE GENOMIC DNA]</scope>
    <source>
        <strain evidence="7">s21-N3</strain>
    </source>
</reference>
<dbReference type="KEGG" id="ery:CP97_05680"/>
<comment type="pathway">
    <text evidence="1">Lipid metabolism.</text>
</comment>
<dbReference type="STRING" id="1648404.CP97_05680"/>
<dbReference type="Pfam" id="PF01553">
    <property type="entry name" value="Acyltransferase"/>
    <property type="match status" value="1"/>
</dbReference>
<evidence type="ECO:0000256" key="4">
    <source>
        <dbReference type="SAM" id="Phobius"/>
    </source>
</evidence>
<sequence>MFVRNTIFRAAFALWTLLFAPLIPLLWVAGTPAALIRPLTRLWARGVLALSSLLGGIRYTVRGRANVPHGPVLIIANHQSAWETIAALVLFPDVAIVTKQELLATPVIGWFLSHSPMIPIDRTRSTSAMRKMLADCRREVAAGRSVLIFPEGTRRPPASVVEFKRGVELLYRSLQIPALVVAHNAGCLWHENMTLSPGVITVSILPPIASMSDPAGFIKDAQDALNKEVIALAPR</sequence>
<protein>
    <submittedName>
        <fullName evidence="6">1-acyl-sn-glycerol-3-phosphate acyltransferase</fullName>
    </submittedName>
</protein>
<dbReference type="RefSeq" id="WP_063612369.1">
    <property type="nucleotide sequence ID" value="NZ_CP011310.1"/>
</dbReference>
<keyword evidence="4" id="KW-1133">Transmembrane helix</keyword>
<accession>A0A0H4VAI6</accession>
<evidence type="ECO:0000256" key="1">
    <source>
        <dbReference type="ARBA" id="ARBA00005189"/>
    </source>
</evidence>
<evidence type="ECO:0000259" key="5">
    <source>
        <dbReference type="SMART" id="SM00563"/>
    </source>
</evidence>
<name>A0A0H4VAI6_9SPHN</name>
<evidence type="ECO:0000256" key="2">
    <source>
        <dbReference type="ARBA" id="ARBA00022679"/>
    </source>
</evidence>